<reference evidence="9 10" key="1">
    <citation type="submission" date="2024-01" db="EMBL/GenBank/DDBJ databases">
        <title>Genome assemblies of Stephania.</title>
        <authorList>
            <person name="Yang L."/>
        </authorList>
    </citation>
    <scope>NUCLEOTIDE SEQUENCE [LARGE SCALE GENOMIC DNA]</scope>
    <source>
        <strain evidence="9">YNDBR</strain>
        <tissue evidence="9">Leaf</tissue>
    </source>
</reference>
<sequence length="644" mass="72432">MDFRSYNLRQLQTLMKIVDSKTQIGEECLEEPKRPQYGGGIIVNPEFKDGLKGWSVFGYDGKLEKRSERGNNFIIAHSRSKQHHSISQRVEMHKEKMYTLSAWIKVNEGNASVVAAVKTKSGFTHAGAVVAQSGCWSMLKGGLTVESSGPAEIYFEARKTKVKIQAVDAHGRTIRGVNVTISIKKASFPFGTAINKEILNNPAYQNWFATRFSVTTFEDEMKWYSTENTQGHEDYSVADSMLAFAQKNGIAVRGHNIFWDDPNYQQAWVKSLSPDQLRAATMKRINSIVPRYAGKLIAWDVVNENLHFSFFEDKLGKGFSAEMYQKAHALDPKPLVFMNEFSTLESSGDVKSSPANYVNKLKEIKSAGGNIPQIGIGLESHFSKPNIPYVRASLDTLAATGMPIWITELDVKQDPNQILKELHSHPAIKGIVMWASWHPQGCYRMCLTDNNFKNLPTGDVVDKLINGWQHTRLTGMTDSNGLFEAQLFHGDYDCQRDPEPPQYRGGIIVNPEFDEGRKGWEVFGQGTVEVRESNGRNRFIVTSSRSKPSDSFSQKVYLEENKLYTFSAWVQISDGSETVDAIFKTPNGHLIKAGTSKNPEVEIWVDNVSLQPFTKEQWTSHQMESIKKVIRPDIRHLSASKLAA</sequence>
<dbReference type="SMART" id="SM00633">
    <property type="entry name" value="Glyco_10"/>
    <property type="match status" value="1"/>
</dbReference>
<evidence type="ECO:0000256" key="2">
    <source>
        <dbReference type="ARBA" id="ARBA00022737"/>
    </source>
</evidence>
<evidence type="ECO:0000259" key="8">
    <source>
        <dbReference type="PROSITE" id="PS51760"/>
    </source>
</evidence>
<keyword evidence="4" id="KW-0119">Carbohydrate metabolism</keyword>
<evidence type="ECO:0000256" key="5">
    <source>
        <dbReference type="ARBA" id="ARBA00023295"/>
    </source>
</evidence>
<dbReference type="Gene3D" id="2.60.120.260">
    <property type="entry name" value="Galactose-binding domain-like"/>
    <property type="match status" value="2"/>
</dbReference>
<dbReference type="EMBL" id="JBBNAF010000002">
    <property type="protein sequence ID" value="KAK9164323.1"/>
    <property type="molecule type" value="Genomic_DNA"/>
</dbReference>
<dbReference type="InterPro" id="IPR008979">
    <property type="entry name" value="Galactose-bd-like_sf"/>
</dbReference>
<keyword evidence="3" id="KW-0378">Hydrolase</keyword>
<keyword evidence="10" id="KW-1185">Reference proteome</keyword>
<evidence type="ECO:0000256" key="1">
    <source>
        <dbReference type="ARBA" id="ARBA00007495"/>
    </source>
</evidence>
<proteinExistence type="inferred from homology"/>
<dbReference type="InterPro" id="IPR031158">
    <property type="entry name" value="GH10_AS"/>
</dbReference>
<dbReference type="PANTHER" id="PTHR31490">
    <property type="entry name" value="GLYCOSYL HYDROLASE"/>
    <property type="match status" value="1"/>
</dbReference>
<dbReference type="PROSITE" id="PS51760">
    <property type="entry name" value="GH10_2"/>
    <property type="match status" value="1"/>
</dbReference>
<evidence type="ECO:0000256" key="7">
    <source>
        <dbReference type="PROSITE-ProRule" id="PRU10061"/>
    </source>
</evidence>
<keyword evidence="6" id="KW-0624">Polysaccharide degradation</keyword>
<comment type="caution">
    <text evidence="9">The sequence shown here is derived from an EMBL/GenBank/DDBJ whole genome shotgun (WGS) entry which is preliminary data.</text>
</comment>
<dbReference type="AlphaFoldDB" id="A0AAP0L4E4"/>
<dbReference type="InterPro" id="IPR003305">
    <property type="entry name" value="CenC_carb-bd"/>
</dbReference>
<dbReference type="SUPFAM" id="SSF51445">
    <property type="entry name" value="(Trans)glycosidases"/>
    <property type="match status" value="1"/>
</dbReference>
<feature type="domain" description="GH10" evidence="8">
    <location>
        <begin position="177"/>
        <end position="464"/>
    </location>
</feature>
<evidence type="ECO:0000256" key="4">
    <source>
        <dbReference type="ARBA" id="ARBA00023277"/>
    </source>
</evidence>
<evidence type="ECO:0000256" key="6">
    <source>
        <dbReference type="ARBA" id="ARBA00023326"/>
    </source>
</evidence>
<dbReference type="Pfam" id="PF02018">
    <property type="entry name" value="CBM_4_9"/>
    <property type="match status" value="2"/>
</dbReference>
<gene>
    <name evidence="9" type="ORF">Syun_005225</name>
</gene>
<protein>
    <recommendedName>
        <fullName evidence="8">GH10 domain-containing protein</fullName>
    </recommendedName>
</protein>
<dbReference type="GO" id="GO:0031176">
    <property type="term" value="F:endo-1,4-beta-xylanase activity"/>
    <property type="evidence" value="ECO:0007669"/>
    <property type="project" value="UniProtKB-ARBA"/>
</dbReference>
<dbReference type="PROSITE" id="PS00591">
    <property type="entry name" value="GH10_1"/>
    <property type="match status" value="1"/>
</dbReference>
<dbReference type="GO" id="GO:0000272">
    <property type="term" value="P:polysaccharide catabolic process"/>
    <property type="evidence" value="ECO:0007669"/>
    <property type="project" value="UniProtKB-KW"/>
</dbReference>
<organism evidence="9 10">
    <name type="scientific">Stephania yunnanensis</name>
    <dbReference type="NCBI Taxonomy" id="152371"/>
    <lineage>
        <taxon>Eukaryota</taxon>
        <taxon>Viridiplantae</taxon>
        <taxon>Streptophyta</taxon>
        <taxon>Embryophyta</taxon>
        <taxon>Tracheophyta</taxon>
        <taxon>Spermatophyta</taxon>
        <taxon>Magnoliopsida</taxon>
        <taxon>Ranunculales</taxon>
        <taxon>Menispermaceae</taxon>
        <taxon>Menispermoideae</taxon>
        <taxon>Cissampelideae</taxon>
        <taxon>Stephania</taxon>
    </lineage>
</organism>
<keyword evidence="5" id="KW-0326">Glycosidase</keyword>
<feature type="active site" description="Nucleophile" evidence="7">
    <location>
        <position position="408"/>
    </location>
</feature>
<evidence type="ECO:0000256" key="3">
    <source>
        <dbReference type="ARBA" id="ARBA00022801"/>
    </source>
</evidence>
<dbReference type="Proteomes" id="UP001420932">
    <property type="component" value="Unassembled WGS sequence"/>
</dbReference>
<dbReference type="Gene3D" id="3.20.20.80">
    <property type="entry name" value="Glycosidases"/>
    <property type="match status" value="1"/>
</dbReference>
<dbReference type="SUPFAM" id="SSF49785">
    <property type="entry name" value="Galactose-binding domain-like"/>
    <property type="match status" value="2"/>
</dbReference>
<name>A0AAP0L4E4_9MAGN</name>
<dbReference type="Pfam" id="PF00331">
    <property type="entry name" value="Glyco_hydro_10"/>
    <property type="match status" value="1"/>
</dbReference>
<comment type="similarity">
    <text evidence="1">Belongs to the glycosyl hydrolase 10 (cellulase F) family.</text>
</comment>
<evidence type="ECO:0000313" key="9">
    <source>
        <dbReference type="EMBL" id="KAK9164323.1"/>
    </source>
</evidence>
<dbReference type="InterPro" id="IPR001000">
    <property type="entry name" value="GH10_dom"/>
</dbReference>
<dbReference type="InterPro" id="IPR017853">
    <property type="entry name" value="GH"/>
</dbReference>
<dbReference type="InterPro" id="IPR044846">
    <property type="entry name" value="GH10"/>
</dbReference>
<accession>A0AAP0L4E4</accession>
<keyword evidence="2" id="KW-0677">Repeat</keyword>
<evidence type="ECO:0000313" key="10">
    <source>
        <dbReference type="Proteomes" id="UP001420932"/>
    </source>
</evidence>
<dbReference type="PANTHER" id="PTHR31490:SF2">
    <property type="entry name" value="GLYCOSYL HYDROLASE FAMILY 10 PROTEIN"/>
    <property type="match status" value="1"/>
</dbReference>